<evidence type="ECO:0000313" key="3">
    <source>
        <dbReference type="Proteomes" id="UP001159641"/>
    </source>
</evidence>
<dbReference type="AlphaFoldDB" id="A0AB34HZ90"/>
<name>A0AB34HZ90_ESCRO</name>
<dbReference type="EMBL" id="JAIQCJ010000162">
    <property type="protein sequence ID" value="KAJ8797693.1"/>
    <property type="molecule type" value="Genomic_DNA"/>
</dbReference>
<evidence type="ECO:0000313" key="2">
    <source>
        <dbReference type="EMBL" id="KAJ8797693.1"/>
    </source>
</evidence>
<reference evidence="2 3" key="1">
    <citation type="submission" date="2022-11" db="EMBL/GenBank/DDBJ databases">
        <title>Whole genome sequence of Eschrichtius robustus ER-17-0199.</title>
        <authorList>
            <person name="Bruniche-Olsen A."/>
            <person name="Black A.N."/>
            <person name="Fields C.J."/>
            <person name="Walden K."/>
            <person name="Dewoody J.A."/>
        </authorList>
    </citation>
    <scope>NUCLEOTIDE SEQUENCE [LARGE SCALE GENOMIC DNA]</scope>
    <source>
        <strain evidence="2">ER-17-0199</strain>
        <tissue evidence="2">Blubber</tissue>
    </source>
</reference>
<keyword evidence="3" id="KW-1185">Reference proteome</keyword>
<feature type="region of interest" description="Disordered" evidence="1">
    <location>
        <begin position="131"/>
        <end position="157"/>
    </location>
</feature>
<organism evidence="2 3">
    <name type="scientific">Eschrichtius robustus</name>
    <name type="common">California gray whale</name>
    <name type="synonym">Eschrichtius gibbosus</name>
    <dbReference type="NCBI Taxonomy" id="9764"/>
    <lineage>
        <taxon>Eukaryota</taxon>
        <taxon>Metazoa</taxon>
        <taxon>Chordata</taxon>
        <taxon>Craniata</taxon>
        <taxon>Vertebrata</taxon>
        <taxon>Euteleostomi</taxon>
        <taxon>Mammalia</taxon>
        <taxon>Eutheria</taxon>
        <taxon>Laurasiatheria</taxon>
        <taxon>Artiodactyla</taxon>
        <taxon>Whippomorpha</taxon>
        <taxon>Cetacea</taxon>
        <taxon>Mysticeti</taxon>
        <taxon>Eschrichtiidae</taxon>
        <taxon>Eschrichtius</taxon>
    </lineage>
</organism>
<feature type="region of interest" description="Disordered" evidence="1">
    <location>
        <begin position="1"/>
        <end position="56"/>
    </location>
</feature>
<comment type="caution">
    <text evidence="2">The sequence shown here is derived from an EMBL/GenBank/DDBJ whole genome shotgun (WGS) entry which is preliminary data.</text>
</comment>
<evidence type="ECO:0000256" key="1">
    <source>
        <dbReference type="SAM" id="MobiDB-lite"/>
    </source>
</evidence>
<accession>A0AB34HZ90</accession>
<proteinExistence type="predicted"/>
<protein>
    <submittedName>
        <fullName evidence="2">Uncharacterized protein</fullName>
    </submittedName>
</protein>
<sequence length="193" mass="20112">MECKVTPRIQRSRPDQRGGLGAARRRPPGGSGPARACVRARGRVRSSGPGAWSARARPRVRLREGCVCARGGSFGHPPTSEHGTRRAGGECGQGWVLGRRGALGGPRPGWRAWHWDLLLSRRALLRDTEARAAGPGGGQGGAAHSSGPLPGAAGVEPRAAAPRVLGLRNYPLPHRVSAGGGAAGDTEERRGAW</sequence>
<gene>
    <name evidence="2" type="ORF">J1605_017119</name>
</gene>
<dbReference type="Proteomes" id="UP001159641">
    <property type="component" value="Unassembled WGS sequence"/>
</dbReference>
<feature type="region of interest" description="Disordered" evidence="1">
    <location>
        <begin position="170"/>
        <end position="193"/>
    </location>
</feature>